<evidence type="ECO:0000256" key="1">
    <source>
        <dbReference type="PROSITE-ProRule" id="PRU00409"/>
    </source>
</evidence>
<feature type="region of interest" description="Disordered" evidence="2">
    <location>
        <begin position="88"/>
        <end position="108"/>
    </location>
</feature>
<dbReference type="Proteomes" id="UP001165541">
    <property type="component" value="Unassembled WGS sequence"/>
</dbReference>
<dbReference type="Gene3D" id="3.30.470.20">
    <property type="entry name" value="ATP-grasp fold, B domain"/>
    <property type="match status" value="1"/>
</dbReference>
<accession>A0ABT0YT35</accession>
<feature type="domain" description="ATP-grasp" evidence="3">
    <location>
        <begin position="242"/>
        <end position="315"/>
    </location>
</feature>
<proteinExistence type="predicted"/>
<organism evidence="4 5">
    <name type="scientific">Caldimonas mangrovi</name>
    <dbReference type="NCBI Taxonomy" id="2944811"/>
    <lineage>
        <taxon>Bacteria</taxon>
        <taxon>Pseudomonadati</taxon>
        <taxon>Pseudomonadota</taxon>
        <taxon>Betaproteobacteria</taxon>
        <taxon>Burkholderiales</taxon>
        <taxon>Sphaerotilaceae</taxon>
        <taxon>Caldimonas</taxon>
    </lineage>
</organism>
<dbReference type="EMBL" id="JAMKFE010000014">
    <property type="protein sequence ID" value="MCM5681896.1"/>
    <property type="molecule type" value="Genomic_DNA"/>
</dbReference>
<evidence type="ECO:0000313" key="4">
    <source>
        <dbReference type="EMBL" id="MCM5681896.1"/>
    </source>
</evidence>
<keyword evidence="5" id="KW-1185">Reference proteome</keyword>
<dbReference type="InterPro" id="IPR011761">
    <property type="entry name" value="ATP-grasp"/>
</dbReference>
<sequence length="371" mass="41087">MEALEPTIYCVNPAGAFEASQERLNGALAQAFGATREGIDRICLPESFRPIFGTALNHLRNRGLNPTTDVVWSLNPSVQEIGNRVLVPHTHNDRNNNPNAVDVRDAAGDKDRTPGWMSLIGQRHEMPRTVVLQPGQQFDLARWGNQRVFVKRCTESSGVTEFPNVVGPISGQAVVDAVAQLHARNEPVQVQAAVPETGNGWDGSAQFFASDGKDGGVLRLLGITRQLVDARNHHFGNEAPVKINRRIRRALLKVARTLVNQGLRGAFGIDFRVSEDGENGWITEFNLRVNGSTFPLLIMLLLGKSNMCCVREIQVHEDLSLERALEFVEDADGVAYHFGFWQTQHRLGVVMFDDNAASRLEELRDRLTLGV</sequence>
<evidence type="ECO:0000256" key="2">
    <source>
        <dbReference type="SAM" id="MobiDB-lite"/>
    </source>
</evidence>
<evidence type="ECO:0000313" key="5">
    <source>
        <dbReference type="Proteomes" id="UP001165541"/>
    </source>
</evidence>
<dbReference type="RefSeq" id="WP_251780374.1">
    <property type="nucleotide sequence ID" value="NZ_JAMKFE010000014.1"/>
</dbReference>
<keyword evidence="1" id="KW-0067">ATP-binding</keyword>
<protein>
    <recommendedName>
        <fullName evidence="3">ATP-grasp domain-containing protein</fullName>
    </recommendedName>
</protein>
<reference evidence="4" key="1">
    <citation type="submission" date="2022-05" db="EMBL/GenBank/DDBJ databases">
        <title>Schlegelella sp. nov., isolated from mangrove soil.</title>
        <authorList>
            <person name="Liu Y."/>
            <person name="Ge X."/>
            <person name="Liu W."/>
        </authorList>
    </citation>
    <scope>NUCLEOTIDE SEQUENCE</scope>
    <source>
        <strain evidence="4">S2-27</strain>
    </source>
</reference>
<gene>
    <name evidence="4" type="ORF">M8A51_20400</name>
</gene>
<evidence type="ECO:0000259" key="3">
    <source>
        <dbReference type="PROSITE" id="PS50975"/>
    </source>
</evidence>
<dbReference type="PROSITE" id="PS50975">
    <property type="entry name" value="ATP_GRASP"/>
    <property type="match status" value="1"/>
</dbReference>
<comment type="caution">
    <text evidence="4">The sequence shown here is derived from an EMBL/GenBank/DDBJ whole genome shotgun (WGS) entry which is preliminary data.</text>
</comment>
<name>A0ABT0YT35_9BURK</name>
<dbReference type="SUPFAM" id="SSF56059">
    <property type="entry name" value="Glutathione synthetase ATP-binding domain-like"/>
    <property type="match status" value="1"/>
</dbReference>
<keyword evidence="1" id="KW-0547">Nucleotide-binding</keyword>